<feature type="compositionally biased region" description="Acidic residues" evidence="6">
    <location>
        <begin position="617"/>
        <end position="638"/>
    </location>
</feature>
<proteinExistence type="predicted"/>
<feature type="compositionally biased region" description="Basic and acidic residues" evidence="6">
    <location>
        <begin position="559"/>
        <end position="593"/>
    </location>
</feature>
<evidence type="ECO:0000256" key="3">
    <source>
        <dbReference type="ARBA" id="ARBA00022679"/>
    </source>
</evidence>
<feature type="region of interest" description="Disordered" evidence="6">
    <location>
        <begin position="435"/>
        <end position="467"/>
    </location>
</feature>
<name>A0AAD2CAV2_9STRA</name>
<evidence type="ECO:0000313" key="8">
    <source>
        <dbReference type="Proteomes" id="UP001295423"/>
    </source>
</evidence>
<comment type="subcellular location">
    <subcellularLocation>
        <location evidence="1">Membrane</location>
        <topology evidence="1">Single-pass type II membrane protein</topology>
    </subcellularLocation>
</comment>
<dbReference type="GO" id="GO:0016757">
    <property type="term" value="F:glycosyltransferase activity"/>
    <property type="evidence" value="ECO:0007669"/>
    <property type="project" value="UniProtKB-KW"/>
</dbReference>
<reference evidence="7" key="1">
    <citation type="submission" date="2023-08" db="EMBL/GenBank/DDBJ databases">
        <authorList>
            <person name="Audoor S."/>
            <person name="Bilcke G."/>
        </authorList>
    </citation>
    <scope>NUCLEOTIDE SEQUENCE</scope>
</reference>
<feature type="region of interest" description="Disordered" evidence="6">
    <location>
        <begin position="559"/>
        <end position="638"/>
    </location>
</feature>
<dbReference type="PANTHER" id="PTHR31042:SF150">
    <property type="entry name" value="OS06G0661900 PROTEIN"/>
    <property type="match status" value="1"/>
</dbReference>
<feature type="compositionally biased region" description="Basic and acidic residues" evidence="6">
    <location>
        <begin position="452"/>
        <end position="462"/>
    </location>
</feature>
<feature type="compositionally biased region" description="Basic and acidic residues" evidence="6">
    <location>
        <begin position="71"/>
        <end position="82"/>
    </location>
</feature>
<dbReference type="EMBL" id="CAKOGP040000001">
    <property type="protein sequence ID" value="CAJ1912817.1"/>
    <property type="molecule type" value="Genomic_DNA"/>
</dbReference>
<feature type="region of interest" description="Disordered" evidence="6">
    <location>
        <begin position="1"/>
        <end position="123"/>
    </location>
</feature>
<feature type="compositionally biased region" description="Low complexity" evidence="6">
    <location>
        <begin position="35"/>
        <end position="56"/>
    </location>
</feature>
<keyword evidence="8" id="KW-1185">Reference proteome</keyword>
<evidence type="ECO:0000256" key="4">
    <source>
        <dbReference type="ARBA" id="ARBA00023136"/>
    </source>
</evidence>
<evidence type="ECO:0000256" key="6">
    <source>
        <dbReference type="SAM" id="MobiDB-lite"/>
    </source>
</evidence>
<keyword evidence="5" id="KW-0325">Glycoprotein</keyword>
<evidence type="ECO:0000256" key="2">
    <source>
        <dbReference type="ARBA" id="ARBA00022676"/>
    </source>
</evidence>
<keyword evidence="3" id="KW-0808">Transferase</keyword>
<dbReference type="AlphaFoldDB" id="A0AAD2CAV2"/>
<organism evidence="7 8">
    <name type="scientific">Cylindrotheca closterium</name>
    <dbReference type="NCBI Taxonomy" id="2856"/>
    <lineage>
        <taxon>Eukaryota</taxon>
        <taxon>Sar</taxon>
        <taxon>Stramenopiles</taxon>
        <taxon>Ochrophyta</taxon>
        <taxon>Bacillariophyta</taxon>
        <taxon>Bacillariophyceae</taxon>
        <taxon>Bacillariophycidae</taxon>
        <taxon>Bacillariales</taxon>
        <taxon>Bacillariaceae</taxon>
        <taxon>Cylindrotheca</taxon>
    </lineage>
</organism>
<comment type="caution">
    <text evidence="7">The sequence shown here is derived from an EMBL/GenBank/DDBJ whole genome shotgun (WGS) entry which is preliminary data.</text>
</comment>
<keyword evidence="2" id="KW-0328">Glycosyltransferase</keyword>
<evidence type="ECO:0000256" key="1">
    <source>
        <dbReference type="ARBA" id="ARBA00004606"/>
    </source>
</evidence>
<evidence type="ECO:0000313" key="7">
    <source>
        <dbReference type="EMBL" id="CAJ1912817.1"/>
    </source>
</evidence>
<feature type="compositionally biased region" description="Gly residues" evidence="6">
    <location>
        <begin position="57"/>
        <end position="70"/>
    </location>
</feature>
<evidence type="ECO:0000256" key="5">
    <source>
        <dbReference type="ARBA" id="ARBA00023180"/>
    </source>
</evidence>
<keyword evidence="4" id="KW-0472">Membrane</keyword>
<dbReference type="GO" id="GO:0016020">
    <property type="term" value="C:membrane"/>
    <property type="evidence" value="ECO:0007669"/>
    <property type="project" value="UniProtKB-SubCell"/>
</dbReference>
<protein>
    <submittedName>
        <fullName evidence="7">Uncharacterized protein</fullName>
    </submittedName>
</protein>
<feature type="compositionally biased region" description="Polar residues" evidence="6">
    <location>
        <begin position="435"/>
        <end position="448"/>
    </location>
</feature>
<dbReference type="InterPro" id="IPR044174">
    <property type="entry name" value="BC10-like"/>
</dbReference>
<dbReference type="Pfam" id="PF02485">
    <property type="entry name" value="Branch"/>
    <property type="match status" value="1"/>
</dbReference>
<dbReference type="InterPro" id="IPR003406">
    <property type="entry name" value="Glyco_trans_14"/>
</dbReference>
<dbReference type="Proteomes" id="UP001295423">
    <property type="component" value="Unassembled WGS sequence"/>
</dbReference>
<dbReference type="PANTHER" id="PTHR31042">
    <property type="entry name" value="CORE-2/I-BRANCHING BETA-1,6-N-ACETYLGLUCOSAMINYLTRANSFERASE FAMILY PROTEIN-RELATED"/>
    <property type="match status" value="1"/>
</dbReference>
<accession>A0AAD2CAV2</accession>
<sequence length="638" mass="71361">MDFRSQLSAFKSGGGNSGSNNNNNNNNGGGGGRGYPSSNSSQRGYGNTNSSSSSYYGRGGGGGGGGGGRGDNSHHRDRDHHRDSHSHRDHHRDDHGKRRNRPWGNNDGGGPPQRRRYHSPDRDGLGELRQFGYIIPKGNPALPSVALQKKKTKHIALLAITIDDLPYEHIWKAWIDTLNNSASTKDEYYISLVCHAKFPHKVTTPWLKDRLLLRHPKLGRGNSYLDPEYLSRKPEWGSVEITRAMLDLLQESAKIGQDDQKDPRFSSNRYVVRMPGQTVDTTVPPTPEATAESTALLPSVDQFLFISETCLPIRTAPELFRLLPGPTVSWINGRHRKDPKTPKNKYEDDQFGLISRKIPGQFRWKADQWVLLGRLHATAILAMDRPHFHPRHQFWQHFRNINASDEMYIPTALAILGYLRYTLEGEDTQRARNNLTAGETEATATSPKNAAAKKEKEDDKAKIAPIPILPPPPEMVLKRAVTYTDWTEGMRNPACFTKGILEFGKVAQLARKEGCLVARKFAPKVVIPGEEASKDITQEKGYITAEDWLEAVQKMEQEDAEKAKLEEPVAVESKEAVEEDNSAKPEEETKEALGAEDEPTQEPKVASIKPNNTTNNDSDEEGEEEDDDDDDQQENELE</sequence>
<gene>
    <name evidence="7" type="ORF">CYCCA115_LOCUS638</name>
</gene>